<sequence length="99" mass="10840">MTNRLSEVIALCQTLSKEGKKPSVGLVRSRAGGKLSIPEAIKGIQSWQAQPDQTVEQLNPTEKTDEAPATLEARVASLEKQVLELTQRLAHLTYTNSIK</sequence>
<name>A0A8H9LZH9_9ALTE</name>
<dbReference type="RefSeq" id="WP_007988612.1">
    <property type="nucleotide sequence ID" value="NZ_BMZC01000003.1"/>
</dbReference>
<reference evidence="1" key="2">
    <citation type="submission" date="2020-09" db="EMBL/GenBank/DDBJ databases">
        <authorList>
            <person name="Sun Q."/>
            <person name="Kim S."/>
        </authorList>
    </citation>
    <scope>NUCLEOTIDE SEQUENCE</scope>
    <source>
        <strain evidence="1">KCTC 32337</strain>
    </source>
</reference>
<organism evidence="1 3">
    <name type="scientific">Paraglaciecola chathamensis</name>
    <dbReference type="NCBI Taxonomy" id="368405"/>
    <lineage>
        <taxon>Bacteria</taxon>
        <taxon>Pseudomonadati</taxon>
        <taxon>Pseudomonadota</taxon>
        <taxon>Gammaproteobacteria</taxon>
        <taxon>Alteromonadales</taxon>
        <taxon>Alteromonadaceae</taxon>
        <taxon>Paraglaciecola</taxon>
    </lineage>
</organism>
<dbReference type="Proteomes" id="UP000649232">
    <property type="component" value="Unassembled WGS sequence"/>
</dbReference>
<protein>
    <recommendedName>
        <fullName evidence="5">KfrA N-terminal DNA-binding domain-containing protein</fullName>
    </recommendedName>
</protein>
<dbReference type="EMBL" id="BMZC01000003">
    <property type="protein sequence ID" value="GGZ57317.1"/>
    <property type="molecule type" value="Genomic_DNA"/>
</dbReference>
<proteinExistence type="predicted"/>
<gene>
    <name evidence="1" type="ORF">GCM10011274_14430</name>
    <name evidence="2" type="ORF">JEU11_02910</name>
</gene>
<dbReference type="EMBL" id="JAEILT010000003">
    <property type="protein sequence ID" value="MBJ2135391.1"/>
    <property type="molecule type" value="Genomic_DNA"/>
</dbReference>
<accession>A0A8H9LZH9</accession>
<evidence type="ECO:0000313" key="3">
    <source>
        <dbReference type="Proteomes" id="UP000622604"/>
    </source>
</evidence>
<evidence type="ECO:0000313" key="1">
    <source>
        <dbReference type="EMBL" id="GGZ57317.1"/>
    </source>
</evidence>
<dbReference type="AlphaFoldDB" id="A0A8H9LZH9"/>
<comment type="caution">
    <text evidence="1">The sequence shown here is derived from an EMBL/GenBank/DDBJ whole genome shotgun (WGS) entry which is preliminary data.</text>
</comment>
<evidence type="ECO:0008006" key="5">
    <source>
        <dbReference type="Google" id="ProtNLM"/>
    </source>
</evidence>
<reference evidence="1" key="1">
    <citation type="journal article" date="2014" name="Int. J. Syst. Evol. Microbiol.">
        <title>Complete genome sequence of Corynebacterium casei LMG S-19264T (=DSM 44701T), isolated from a smear-ripened cheese.</title>
        <authorList>
            <consortium name="US DOE Joint Genome Institute (JGI-PGF)"/>
            <person name="Walter F."/>
            <person name="Albersmeier A."/>
            <person name="Kalinowski J."/>
            <person name="Ruckert C."/>
        </authorList>
    </citation>
    <scope>NUCLEOTIDE SEQUENCE</scope>
    <source>
        <strain evidence="1">KCTC 32337</strain>
    </source>
</reference>
<evidence type="ECO:0000313" key="2">
    <source>
        <dbReference type="EMBL" id="MBJ2135391.1"/>
    </source>
</evidence>
<dbReference type="Proteomes" id="UP000622604">
    <property type="component" value="Unassembled WGS sequence"/>
</dbReference>
<evidence type="ECO:0000313" key="4">
    <source>
        <dbReference type="Proteomes" id="UP000649232"/>
    </source>
</evidence>
<reference evidence="2 4" key="3">
    <citation type="submission" date="2020-12" db="EMBL/GenBank/DDBJ databases">
        <title>Draft genome sequences of nine environmental bacterial isolates colonizing plastic.</title>
        <authorList>
            <person name="Borre I."/>
            <person name="Sonnenschein E.C."/>
        </authorList>
    </citation>
    <scope>NUCLEOTIDE SEQUENCE [LARGE SCALE GENOMIC DNA]</scope>
    <source>
        <strain evidence="2 4">IB30</strain>
    </source>
</reference>